<sequence length="276" mass="31848">MADDKDGNVRDLRRLAKRYGITIQSPPNAQHWPAAHQRLFESIRKIGDQEFDSFCASIDIRSNDEPWREQTKYRAEWLAKRAGRLFNQQRNEAGWRFGLENDVLRRFSVEVACPKCRARIWRSEIEACINELDEVATNLEDRRKNRKSCTCAPNDRPQDYYEIGTNPLFDDRTQEVIIHDALLRPQLPKQEPDRVYGLQETNNFEKLLSNPVPGALADDADVTLRELVRSCPFKDGVEPLRIEAMPGEYMDVVSQIANPLNMCVSPPNLFYHGISS</sequence>
<dbReference type="AlphaFoldDB" id="A0A370U1H3"/>
<dbReference type="OrthoDB" id="3538597at2759"/>
<evidence type="ECO:0000313" key="2">
    <source>
        <dbReference type="Proteomes" id="UP000254866"/>
    </source>
</evidence>
<dbReference type="GeneID" id="43594458"/>
<gene>
    <name evidence="1" type="ORF">BP5553_01609</name>
</gene>
<comment type="caution">
    <text evidence="1">The sequence shown here is derived from an EMBL/GenBank/DDBJ whole genome shotgun (WGS) entry which is preliminary data.</text>
</comment>
<evidence type="ECO:0000313" key="1">
    <source>
        <dbReference type="EMBL" id="RDL41630.1"/>
    </source>
</evidence>
<dbReference type="STRING" id="2656787.A0A370U1H3"/>
<dbReference type="Proteomes" id="UP000254866">
    <property type="component" value="Unassembled WGS sequence"/>
</dbReference>
<protein>
    <submittedName>
        <fullName evidence="1">Uncharacterized protein</fullName>
    </submittedName>
</protein>
<proteinExistence type="predicted"/>
<dbReference type="EMBL" id="NPIC01000001">
    <property type="protein sequence ID" value="RDL41630.1"/>
    <property type="molecule type" value="Genomic_DNA"/>
</dbReference>
<name>A0A370U1H3_9HELO</name>
<dbReference type="RefSeq" id="XP_031874286.1">
    <property type="nucleotide sequence ID" value="XM_032010232.1"/>
</dbReference>
<keyword evidence="2" id="KW-1185">Reference proteome</keyword>
<reference evidence="1 2" key="1">
    <citation type="journal article" date="2018" name="IMA Fungus">
        <title>IMA Genome-F 9: Draft genome sequence of Annulohypoxylon stygium, Aspergillus mulundensis, Berkeleyomyces basicola (syn. Thielaviopsis basicola), Ceratocystis smalleyi, two Cercospora beticola strains, Coleophoma cylindrospora, Fusarium fracticaudum, Phialophora cf. hyalina, and Morchella septimelata.</title>
        <authorList>
            <person name="Wingfield B.D."/>
            <person name="Bills G.F."/>
            <person name="Dong Y."/>
            <person name="Huang W."/>
            <person name="Nel W.J."/>
            <person name="Swalarsk-Parry B.S."/>
            <person name="Vaghefi N."/>
            <person name="Wilken P.M."/>
            <person name="An Z."/>
            <person name="de Beer Z.W."/>
            <person name="De Vos L."/>
            <person name="Chen L."/>
            <person name="Duong T.A."/>
            <person name="Gao Y."/>
            <person name="Hammerbacher A."/>
            <person name="Kikkert J.R."/>
            <person name="Li Y."/>
            <person name="Li H."/>
            <person name="Li K."/>
            <person name="Li Q."/>
            <person name="Liu X."/>
            <person name="Ma X."/>
            <person name="Naidoo K."/>
            <person name="Pethybridge S.J."/>
            <person name="Sun J."/>
            <person name="Steenkamp E.T."/>
            <person name="van der Nest M.A."/>
            <person name="van Wyk S."/>
            <person name="Wingfield M.J."/>
            <person name="Xiong C."/>
            <person name="Yue Q."/>
            <person name="Zhang X."/>
        </authorList>
    </citation>
    <scope>NUCLEOTIDE SEQUENCE [LARGE SCALE GENOMIC DNA]</scope>
    <source>
        <strain evidence="1 2">BP 5553</strain>
    </source>
</reference>
<organism evidence="1 2">
    <name type="scientific">Venustampulla echinocandica</name>
    <dbReference type="NCBI Taxonomy" id="2656787"/>
    <lineage>
        <taxon>Eukaryota</taxon>
        <taxon>Fungi</taxon>
        <taxon>Dikarya</taxon>
        <taxon>Ascomycota</taxon>
        <taxon>Pezizomycotina</taxon>
        <taxon>Leotiomycetes</taxon>
        <taxon>Helotiales</taxon>
        <taxon>Pleuroascaceae</taxon>
        <taxon>Venustampulla</taxon>
    </lineage>
</organism>
<accession>A0A370U1H3</accession>